<dbReference type="AlphaFoldDB" id="A0A484YQW3"/>
<sequence length="79" mass="8798">MTTGTKTTKKALSSFTSVNQQNPGHVPGFLFRLIILINILYTNGFQNALTEYGDYADPPVLLHSQKDIAQTPFVARSLW</sequence>
<name>A0A484YQW3_ECOLX</name>
<accession>A0A484YQW3</accession>
<evidence type="ECO:0000313" key="2">
    <source>
        <dbReference type="Proteomes" id="UP000372890"/>
    </source>
</evidence>
<dbReference type="Proteomes" id="UP000372890">
    <property type="component" value="Unassembled WGS sequence"/>
</dbReference>
<evidence type="ECO:0000313" key="1">
    <source>
        <dbReference type="EMBL" id="VFS37613.1"/>
    </source>
</evidence>
<protein>
    <submittedName>
        <fullName evidence="1">Uncharacterized protein</fullName>
    </submittedName>
</protein>
<gene>
    <name evidence="1" type="ORF">NCTC9001_05610</name>
</gene>
<proteinExistence type="predicted"/>
<organism evidence="1 2">
    <name type="scientific">Escherichia coli</name>
    <dbReference type="NCBI Taxonomy" id="562"/>
    <lineage>
        <taxon>Bacteria</taxon>
        <taxon>Pseudomonadati</taxon>
        <taxon>Pseudomonadota</taxon>
        <taxon>Gammaproteobacteria</taxon>
        <taxon>Enterobacterales</taxon>
        <taxon>Enterobacteriaceae</taxon>
        <taxon>Escherichia</taxon>
    </lineage>
</organism>
<dbReference type="EMBL" id="CAADIS010000005">
    <property type="protein sequence ID" value="VFS37613.1"/>
    <property type="molecule type" value="Genomic_DNA"/>
</dbReference>
<reference evidence="1 2" key="1">
    <citation type="submission" date="2019-03" db="EMBL/GenBank/DDBJ databases">
        <authorList>
            <consortium name="Pathogen Informatics"/>
        </authorList>
    </citation>
    <scope>NUCLEOTIDE SEQUENCE [LARGE SCALE GENOMIC DNA]</scope>
    <source>
        <strain evidence="1 2">NCTC9001</strain>
    </source>
</reference>